<dbReference type="InterPro" id="IPR044068">
    <property type="entry name" value="CB"/>
</dbReference>
<dbReference type="InterPro" id="IPR050090">
    <property type="entry name" value="Tyrosine_recombinase_XerCD"/>
</dbReference>
<dbReference type="RefSeq" id="WP_091944619.1">
    <property type="nucleotide sequence ID" value="NZ_FOEE01000008.1"/>
</dbReference>
<dbReference type="InterPro" id="IPR002104">
    <property type="entry name" value="Integrase_catalytic"/>
</dbReference>
<dbReference type="Gene3D" id="1.10.443.10">
    <property type="entry name" value="Intergrase catalytic core"/>
    <property type="match status" value="1"/>
</dbReference>
<dbReference type="Proteomes" id="UP000198960">
    <property type="component" value="Unassembled WGS sequence"/>
</dbReference>
<accession>A0A1H8UIK7</accession>
<dbReference type="Pfam" id="PF14659">
    <property type="entry name" value="Phage_int_SAM_3"/>
    <property type="match status" value="1"/>
</dbReference>
<dbReference type="GO" id="GO:0006310">
    <property type="term" value="P:DNA recombination"/>
    <property type="evidence" value="ECO:0007669"/>
    <property type="project" value="UniProtKB-KW"/>
</dbReference>
<proteinExistence type="predicted"/>
<evidence type="ECO:0000256" key="3">
    <source>
        <dbReference type="ARBA" id="ARBA00023172"/>
    </source>
</evidence>
<dbReference type="Pfam" id="PF00589">
    <property type="entry name" value="Phage_integrase"/>
    <property type="match status" value="1"/>
</dbReference>
<organism evidence="7 8">
    <name type="scientific">Trujillonella endophytica</name>
    <dbReference type="NCBI Taxonomy" id="673521"/>
    <lineage>
        <taxon>Bacteria</taxon>
        <taxon>Bacillati</taxon>
        <taxon>Actinomycetota</taxon>
        <taxon>Actinomycetes</taxon>
        <taxon>Geodermatophilales</taxon>
        <taxon>Geodermatophilaceae</taxon>
        <taxon>Trujillonella</taxon>
    </lineage>
</organism>
<dbReference type="InterPro" id="IPR013762">
    <property type="entry name" value="Integrase-like_cat_sf"/>
</dbReference>
<gene>
    <name evidence="7" type="ORF">SAMN05660991_02929</name>
</gene>
<feature type="domain" description="Core-binding (CB)" evidence="6">
    <location>
        <begin position="70"/>
        <end position="153"/>
    </location>
</feature>
<evidence type="ECO:0000313" key="8">
    <source>
        <dbReference type="Proteomes" id="UP000198960"/>
    </source>
</evidence>
<dbReference type="AlphaFoldDB" id="A0A1H8UIK7"/>
<dbReference type="EMBL" id="FOEE01000008">
    <property type="protein sequence ID" value="SEP02773.1"/>
    <property type="molecule type" value="Genomic_DNA"/>
</dbReference>
<dbReference type="OrthoDB" id="3175606at2"/>
<feature type="domain" description="Tyr recombinase" evidence="5">
    <location>
        <begin position="174"/>
        <end position="372"/>
    </location>
</feature>
<dbReference type="PANTHER" id="PTHR30349:SF91">
    <property type="entry name" value="INTA PROTEIN"/>
    <property type="match status" value="1"/>
</dbReference>
<dbReference type="GO" id="GO:0003677">
    <property type="term" value="F:DNA binding"/>
    <property type="evidence" value="ECO:0007669"/>
    <property type="project" value="UniProtKB-UniRule"/>
</dbReference>
<dbReference type="PROSITE" id="PS51900">
    <property type="entry name" value="CB"/>
    <property type="match status" value="1"/>
</dbReference>
<dbReference type="PROSITE" id="PS51898">
    <property type="entry name" value="TYR_RECOMBINASE"/>
    <property type="match status" value="1"/>
</dbReference>
<keyword evidence="8" id="KW-1185">Reference proteome</keyword>
<evidence type="ECO:0000313" key="7">
    <source>
        <dbReference type="EMBL" id="SEP02773.1"/>
    </source>
</evidence>
<dbReference type="InterPro" id="IPR011010">
    <property type="entry name" value="DNA_brk_join_enz"/>
</dbReference>
<dbReference type="CDD" id="cd01189">
    <property type="entry name" value="INT_ICEBs1_C_like"/>
    <property type="match status" value="1"/>
</dbReference>
<name>A0A1H8UIK7_9ACTN</name>
<dbReference type="InterPro" id="IPR010998">
    <property type="entry name" value="Integrase_recombinase_N"/>
</dbReference>
<evidence type="ECO:0000259" key="5">
    <source>
        <dbReference type="PROSITE" id="PS51898"/>
    </source>
</evidence>
<protein>
    <submittedName>
        <fullName evidence="7">Site-specific recombinase XerD</fullName>
    </submittedName>
</protein>
<evidence type="ECO:0000256" key="4">
    <source>
        <dbReference type="PROSITE-ProRule" id="PRU01248"/>
    </source>
</evidence>
<dbReference type="InterPro" id="IPR004107">
    <property type="entry name" value="Integrase_SAM-like_N"/>
</dbReference>
<sequence>MTKRAASGESSIHKGADGRFHGYVSMGLKEGGKRDRRHVSGLKRADVVTKVRELERKRDAGTAGSAGKAPTVGQWLNHWLDTIAARKVRPSTLTRYRQLVGNQLAPGIGHHRLDRLQPEHVEKLYGDLLAGGLSSASVLQAHRVLSRALKVATQRDKVARNVCTLVDAPSVEREEIQPLSALDARRVLETARDRRNAARWSVALALGLRQGEALGLTWDAVDLEAGALTVRQALQRQPGQGLVFVQPKSRAGRRTIALPGPLRDALRAHRTAQLAERMAAGSQWRDLDLVFCQENGQPIDPRSDHRAWRALLTAAGVPQARLHDARHTAATLLLQQGVPARVAMEMLGHSQISLTLGTYSHVAPELAEDAARRMGTALWG</sequence>
<evidence type="ECO:0000256" key="1">
    <source>
        <dbReference type="ARBA" id="ARBA00022908"/>
    </source>
</evidence>
<dbReference type="SUPFAM" id="SSF56349">
    <property type="entry name" value="DNA breaking-rejoining enzymes"/>
    <property type="match status" value="1"/>
</dbReference>
<dbReference type="GO" id="GO:0015074">
    <property type="term" value="P:DNA integration"/>
    <property type="evidence" value="ECO:0007669"/>
    <property type="project" value="UniProtKB-KW"/>
</dbReference>
<dbReference type="Gene3D" id="1.10.150.130">
    <property type="match status" value="1"/>
</dbReference>
<keyword evidence="3" id="KW-0233">DNA recombination</keyword>
<dbReference type="STRING" id="673521.SAMN05660991_02929"/>
<reference evidence="8" key="1">
    <citation type="submission" date="2016-10" db="EMBL/GenBank/DDBJ databases">
        <authorList>
            <person name="Varghese N."/>
            <person name="Submissions S."/>
        </authorList>
    </citation>
    <scope>NUCLEOTIDE SEQUENCE [LARGE SCALE GENOMIC DNA]</scope>
    <source>
        <strain evidence="8">DSM 45413</strain>
    </source>
</reference>
<evidence type="ECO:0000259" key="6">
    <source>
        <dbReference type="PROSITE" id="PS51900"/>
    </source>
</evidence>
<dbReference type="PANTHER" id="PTHR30349">
    <property type="entry name" value="PHAGE INTEGRASE-RELATED"/>
    <property type="match status" value="1"/>
</dbReference>
<keyword evidence="1" id="KW-0229">DNA integration</keyword>
<keyword evidence="2 4" id="KW-0238">DNA-binding</keyword>
<evidence type="ECO:0000256" key="2">
    <source>
        <dbReference type="ARBA" id="ARBA00023125"/>
    </source>
</evidence>